<keyword evidence="2" id="KW-1185">Reference proteome</keyword>
<comment type="caution">
    <text evidence="1">The sequence shown here is derived from an EMBL/GenBank/DDBJ whole genome shotgun (WGS) entry which is preliminary data.</text>
</comment>
<dbReference type="AlphaFoldDB" id="A0A4Z1B480"/>
<organism evidence="1 2">
    <name type="scientific">Empedobacter tilapiae</name>
    <dbReference type="NCBI Taxonomy" id="2491114"/>
    <lineage>
        <taxon>Bacteria</taxon>
        <taxon>Pseudomonadati</taxon>
        <taxon>Bacteroidota</taxon>
        <taxon>Flavobacteriia</taxon>
        <taxon>Flavobacteriales</taxon>
        <taxon>Weeksellaceae</taxon>
        <taxon>Empedobacter</taxon>
    </lineage>
</organism>
<reference evidence="1 2" key="1">
    <citation type="submission" date="2019-03" db="EMBL/GenBank/DDBJ databases">
        <title>Empedobacter tilapiae sp. nov., isolated from an intestine of Nile tilapia Oreochromis niloticus.</title>
        <authorList>
            <person name="Kim Y.-O."/>
            <person name="Yoon J.-H."/>
        </authorList>
    </citation>
    <scope>NUCLEOTIDE SEQUENCE [LARGE SCALE GENOMIC DNA]</scope>
    <source>
        <strain evidence="1 2">MRS2</strain>
    </source>
</reference>
<dbReference type="Proteomes" id="UP000297998">
    <property type="component" value="Unassembled WGS sequence"/>
</dbReference>
<proteinExistence type="predicted"/>
<sequence length="220" mass="26243">MNIYKKDNNLYYSYNLNDGYYWLIKDDNSSIYEIGFMFNNLIENRTVDLKNYTRNKTEMNYKLYDINKKNDLIFNNISISENPPETNFLINHKYAYDLNIDSTGNITANVYYPDEKVGGYSFNLSENDFKIFKEIFYNITIDELDRKHFVKDYNSIQSIVINNKYVLNNFEYLNSNLNINAILMFSNYLTMKYIDKQSPNDSKYSIESSKYSILPIPESW</sequence>
<gene>
    <name evidence="1" type="ORF">E4J94_16610</name>
</gene>
<dbReference type="EMBL" id="SRPE01000016">
    <property type="protein sequence ID" value="TGN21917.1"/>
    <property type="molecule type" value="Genomic_DNA"/>
</dbReference>
<accession>A0A4Z1B480</accession>
<name>A0A4Z1B480_9FLAO</name>
<evidence type="ECO:0000313" key="1">
    <source>
        <dbReference type="EMBL" id="TGN21917.1"/>
    </source>
</evidence>
<dbReference type="RefSeq" id="WP_135836906.1">
    <property type="nucleotide sequence ID" value="NZ_SRPE01000016.1"/>
</dbReference>
<protein>
    <submittedName>
        <fullName evidence="1">Uncharacterized protein</fullName>
    </submittedName>
</protein>
<evidence type="ECO:0000313" key="2">
    <source>
        <dbReference type="Proteomes" id="UP000297998"/>
    </source>
</evidence>